<dbReference type="Proteomes" id="UP001501697">
    <property type="component" value="Unassembled WGS sequence"/>
</dbReference>
<feature type="transmembrane region" description="Helical" evidence="7">
    <location>
        <begin position="184"/>
        <end position="203"/>
    </location>
</feature>
<reference evidence="11" key="1">
    <citation type="journal article" date="2019" name="Int. J. Syst. Evol. Microbiol.">
        <title>The Global Catalogue of Microorganisms (GCM) 10K type strain sequencing project: providing services to taxonomists for standard genome sequencing and annotation.</title>
        <authorList>
            <consortium name="The Broad Institute Genomics Platform"/>
            <consortium name="The Broad Institute Genome Sequencing Center for Infectious Disease"/>
            <person name="Wu L."/>
            <person name="Ma J."/>
        </authorList>
    </citation>
    <scope>NUCLEOTIDE SEQUENCE [LARGE SCALE GENOMIC DNA]</scope>
    <source>
        <strain evidence="11">JCM 16544</strain>
    </source>
</reference>
<evidence type="ECO:0000256" key="5">
    <source>
        <dbReference type="ARBA" id="ARBA00022989"/>
    </source>
</evidence>
<dbReference type="Gene3D" id="1.10.3720.10">
    <property type="entry name" value="MetI-like"/>
    <property type="match status" value="1"/>
</dbReference>
<evidence type="ECO:0000256" key="8">
    <source>
        <dbReference type="SAM" id="MobiDB-lite"/>
    </source>
</evidence>
<accession>A0ABP7AS01</accession>
<keyword evidence="6 7" id="KW-0472">Membrane</keyword>
<proteinExistence type="inferred from homology"/>
<comment type="similarity">
    <text evidence="7">Belongs to the binding-protein-dependent transport system permease family.</text>
</comment>
<organism evidence="10 11">
    <name type="scientific">Microbacterium awajiense</name>
    <dbReference type="NCBI Taxonomy" id="415214"/>
    <lineage>
        <taxon>Bacteria</taxon>
        <taxon>Bacillati</taxon>
        <taxon>Actinomycetota</taxon>
        <taxon>Actinomycetes</taxon>
        <taxon>Micrococcales</taxon>
        <taxon>Microbacteriaceae</taxon>
        <taxon>Microbacterium</taxon>
    </lineage>
</organism>
<evidence type="ECO:0000256" key="3">
    <source>
        <dbReference type="ARBA" id="ARBA00022475"/>
    </source>
</evidence>
<feature type="region of interest" description="Disordered" evidence="8">
    <location>
        <begin position="1"/>
        <end position="43"/>
    </location>
</feature>
<dbReference type="PANTHER" id="PTHR43005">
    <property type="entry name" value="BLR7065 PROTEIN"/>
    <property type="match status" value="1"/>
</dbReference>
<evidence type="ECO:0000313" key="11">
    <source>
        <dbReference type="Proteomes" id="UP001501697"/>
    </source>
</evidence>
<evidence type="ECO:0000256" key="6">
    <source>
        <dbReference type="ARBA" id="ARBA00023136"/>
    </source>
</evidence>
<dbReference type="PROSITE" id="PS50928">
    <property type="entry name" value="ABC_TM1"/>
    <property type="match status" value="1"/>
</dbReference>
<keyword evidence="3" id="KW-1003">Cell membrane</keyword>
<dbReference type="PANTHER" id="PTHR43005:SF1">
    <property type="entry name" value="SPERMIDINE_PUTRESCINE TRANSPORT SYSTEM PERMEASE PROTEIN"/>
    <property type="match status" value="1"/>
</dbReference>
<dbReference type="CDD" id="cd06261">
    <property type="entry name" value="TM_PBP2"/>
    <property type="match status" value="1"/>
</dbReference>
<feature type="transmembrane region" description="Helical" evidence="7">
    <location>
        <begin position="242"/>
        <end position="263"/>
    </location>
</feature>
<dbReference type="Pfam" id="PF00528">
    <property type="entry name" value="BPD_transp_1"/>
    <property type="match status" value="1"/>
</dbReference>
<keyword evidence="4 7" id="KW-0812">Transmembrane</keyword>
<evidence type="ECO:0000256" key="2">
    <source>
        <dbReference type="ARBA" id="ARBA00022448"/>
    </source>
</evidence>
<protein>
    <submittedName>
        <fullName evidence="10">Sugar ABC transporter permease</fullName>
    </submittedName>
</protein>
<dbReference type="EMBL" id="BAAAYU010000005">
    <property type="protein sequence ID" value="GAA3639272.1"/>
    <property type="molecule type" value="Genomic_DNA"/>
</dbReference>
<feature type="transmembrane region" description="Helical" evidence="7">
    <location>
        <begin position="48"/>
        <end position="70"/>
    </location>
</feature>
<evidence type="ECO:0000256" key="1">
    <source>
        <dbReference type="ARBA" id="ARBA00004651"/>
    </source>
</evidence>
<evidence type="ECO:0000256" key="4">
    <source>
        <dbReference type="ARBA" id="ARBA00022692"/>
    </source>
</evidence>
<feature type="transmembrane region" description="Helical" evidence="7">
    <location>
        <begin position="106"/>
        <end position="132"/>
    </location>
</feature>
<evidence type="ECO:0000256" key="7">
    <source>
        <dbReference type="RuleBase" id="RU363032"/>
    </source>
</evidence>
<feature type="transmembrane region" description="Helical" evidence="7">
    <location>
        <begin position="144"/>
        <end position="164"/>
    </location>
</feature>
<feature type="domain" description="ABC transmembrane type-1" evidence="9">
    <location>
        <begin position="107"/>
        <end position="321"/>
    </location>
</feature>
<name>A0ABP7AS01_9MICO</name>
<comment type="subcellular location">
    <subcellularLocation>
        <location evidence="1 7">Cell membrane</location>
        <topology evidence="1 7">Multi-pass membrane protein</topology>
    </subcellularLocation>
</comment>
<comment type="caution">
    <text evidence="10">The sequence shown here is derived from an EMBL/GenBank/DDBJ whole genome shotgun (WGS) entry which is preliminary data.</text>
</comment>
<keyword evidence="5 7" id="KW-1133">Transmembrane helix</keyword>
<evidence type="ECO:0000259" key="9">
    <source>
        <dbReference type="PROSITE" id="PS50928"/>
    </source>
</evidence>
<feature type="compositionally biased region" description="Basic and acidic residues" evidence="8">
    <location>
        <begin position="18"/>
        <end position="27"/>
    </location>
</feature>
<dbReference type="SUPFAM" id="SSF161098">
    <property type="entry name" value="MetI-like"/>
    <property type="match status" value="1"/>
</dbReference>
<feature type="compositionally biased region" description="Basic and acidic residues" evidence="8">
    <location>
        <begin position="1"/>
        <end position="10"/>
    </location>
</feature>
<dbReference type="InterPro" id="IPR035906">
    <property type="entry name" value="MetI-like_sf"/>
</dbReference>
<feature type="compositionally biased region" description="Low complexity" evidence="8">
    <location>
        <begin position="29"/>
        <end position="43"/>
    </location>
</feature>
<keyword evidence="2 7" id="KW-0813">Transport</keyword>
<feature type="transmembrane region" description="Helical" evidence="7">
    <location>
        <begin position="299"/>
        <end position="320"/>
    </location>
</feature>
<gene>
    <name evidence="10" type="ORF">GCM10022200_23410</name>
</gene>
<dbReference type="InterPro" id="IPR000515">
    <property type="entry name" value="MetI-like"/>
</dbReference>
<evidence type="ECO:0000313" key="10">
    <source>
        <dbReference type="EMBL" id="GAA3639272.1"/>
    </source>
</evidence>
<keyword evidence="11" id="KW-1185">Reference proteome</keyword>
<sequence>MANTGRDRQAEMTTTERLVTERPERRTTAPRGRGASGARRSLAPGRNATMAGLLAPSIILLVAINAYPLVFAIGQSLHDGGITGAGDFVGLENYATALQDPAFWNAAWFTLIFTVASVGISWVIGMTFALVLRSDFPGRSMFRVLLLLPWVVPVVVATTSWNFLLATPSSPIPTLFRTLGFGDVQFLADPTWAMVTVIVFKIWGSFPFMMLMMNAALQSVDHSVEEAALIDGATWWQKLRHVILPIIARPIYISWVLAAIFTVNDFPTIYLLTGGGPVGATNTLVVFAYRLVFQDFRTGYGVAVAFLITIVIVAVSVFFFRRINRAAMAN</sequence>